<feature type="compositionally biased region" description="Low complexity" evidence="1">
    <location>
        <begin position="254"/>
        <end position="269"/>
    </location>
</feature>
<proteinExistence type="predicted"/>
<dbReference type="Pfam" id="PF02447">
    <property type="entry name" value="GntP_permease"/>
    <property type="match status" value="1"/>
</dbReference>
<dbReference type="SUPFAM" id="SSF51658">
    <property type="entry name" value="Xylose isomerase-like"/>
    <property type="match status" value="1"/>
</dbReference>
<dbReference type="InterPro" id="IPR036237">
    <property type="entry name" value="Xyl_isomerase-like_sf"/>
</dbReference>
<feature type="region of interest" description="Disordered" evidence="1">
    <location>
        <begin position="245"/>
        <end position="269"/>
    </location>
</feature>
<dbReference type="SUPFAM" id="SSF51735">
    <property type="entry name" value="NAD(P)-binding Rossmann-fold domains"/>
    <property type="match status" value="1"/>
</dbReference>
<evidence type="ECO:0000256" key="1">
    <source>
        <dbReference type="SAM" id="MobiDB-lite"/>
    </source>
</evidence>
<accession>A0A840PRS1</accession>
<dbReference type="EMBL" id="JACHIW010000001">
    <property type="protein sequence ID" value="MBB5152992.1"/>
    <property type="molecule type" value="Genomic_DNA"/>
</dbReference>
<evidence type="ECO:0000313" key="4">
    <source>
        <dbReference type="Proteomes" id="UP000584374"/>
    </source>
</evidence>
<feature type="compositionally biased region" description="Basic residues" evidence="1">
    <location>
        <begin position="166"/>
        <end position="181"/>
    </location>
</feature>
<gene>
    <name evidence="3" type="ORF">BJ970_000526</name>
</gene>
<evidence type="ECO:0000313" key="3">
    <source>
        <dbReference type="EMBL" id="MBB5152992.1"/>
    </source>
</evidence>
<keyword evidence="4" id="KW-1185">Reference proteome</keyword>
<keyword evidence="2" id="KW-0812">Transmembrane</keyword>
<dbReference type="InterPro" id="IPR003474">
    <property type="entry name" value="Glcn_transporter"/>
</dbReference>
<dbReference type="GO" id="GO:0015128">
    <property type="term" value="F:gluconate transmembrane transporter activity"/>
    <property type="evidence" value="ECO:0007669"/>
    <property type="project" value="InterPro"/>
</dbReference>
<dbReference type="AlphaFoldDB" id="A0A840PRS1"/>
<sequence length="323" mass="34810">MNDPALSDDVLKAVGGALISLAARLDAVIIVPCGAQSREPLVDEATNLDRLARGFRLLGDLAGERDERLLFRSVTPANSLGRCSTGGPQSAGLVLDVSHIVAGEIDEIAFARDFIDRARPSARRRARRDQPQPGARSRGFRRSHPHPLRKRLNRPLRPGAGYPRCSRSRPRSRRRAGRRTGRGFPRLTSMPARNPANKERFMPATRTVVIAGAGSERGIGRETALHLAAAGFAVAVLDIERGHLDRDRHRRGRGAQAPPAADRAAPAGEAGASFGGHVHDNAFWMFRGLLGLYTRGAFQVYTVAQTIMSVVALVLVLGAGAAR</sequence>
<dbReference type="RefSeq" id="WP_246470657.1">
    <property type="nucleotide sequence ID" value="NZ_JACHIW010000001.1"/>
</dbReference>
<evidence type="ECO:0000256" key="2">
    <source>
        <dbReference type="SAM" id="Phobius"/>
    </source>
</evidence>
<dbReference type="Proteomes" id="UP000584374">
    <property type="component" value="Unassembled WGS sequence"/>
</dbReference>
<feature type="transmembrane region" description="Helical" evidence="2">
    <location>
        <begin position="300"/>
        <end position="322"/>
    </location>
</feature>
<dbReference type="Gene3D" id="3.40.50.720">
    <property type="entry name" value="NAD(P)-binding Rossmann-like Domain"/>
    <property type="match status" value="1"/>
</dbReference>
<protein>
    <submittedName>
        <fullName evidence="3">Uncharacterized protein</fullName>
    </submittedName>
</protein>
<dbReference type="Gene3D" id="3.20.20.150">
    <property type="entry name" value="Divalent-metal-dependent TIM barrel enzymes"/>
    <property type="match status" value="1"/>
</dbReference>
<name>A0A840PRS1_9PSEU</name>
<organism evidence="3 4">
    <name type="scientific">Saccharopolyspora phatthalungensis</name>
    <dbReference type="NCBI Taxonomy" id="664693"/>
    <lineage>
        <taxon>Bacteria</taxon>
        <taxon>Bacillati</taxon>
        <taxon>Actinomycetota</taxon>
        <taxon>Actinomycetes</taxon>
        <taxon>Pseudonocardiales</taxon>
        <taxon>Pseudonocardiaceae</taxon>
        <taxon>Saccharopolyspora</taxon>
    </lineage>
</organism>
<dbReference type="InterPro" id="IPR036291">
    <property type="entry name" value="NAD(P)-bd_dom_sf"/>
</dbReference>
<reference evidence="3 4" key="1">
    <citation type="submission" date="2020-08" db="EMBL/GenBank/DDBJ databases">
        <title>Sequencing the genomes of 1000 actinobacteria strains.</title>
        <authorList>
            <person name="Klenk H.-P."/>
        </authorList>
    </citation>
    <scope>NUCLEOTIDE SEQUENCE [LARGE SCALE GENOMIC DNA]</scope>
    <source>
        <strain evidence="3 4">DSM 45584</strain>
    </source>
</reference>
<feature type="compositionally biased region" description="Basic residues" evidence="1">
    <location>
        <begin position="138"/>
        <end position="154"/>
    </location>
</feature>
<comment type="caution">
    <text evidence="3">The sequence shown here is derived from an EMBL/GenBank/DDBJ whole genome shotgun (WGS) entry which is preliminary data.</text>
</comment>
<dbReference type="GO" id="GO:0016020">
    <property type="term" value="C:membrane"/>
    <property type="evidence" value="ECO:0007669"/>
    <property type="project" value="InterPro"/>
</dbReference>
<keyword evidence="2" id="KW-0472">Membrane</keyword>
<keyword evidence="2" id="KW-1133">Transmembrane helix</keyword>
<feature type="region of interest" description="Disordered" evidence="1">
    <location>
        <begin position="120"/>
        <end position="196"/>
    </location>
</feature>